<reference evidence="6 7" key="1">
    <citation type="submission" date="2019-03" db="EMBL/GenBank/DDBJ databases">
        <title>Genomic Encyclopedia of Type Strains, Phase IV (KMG-IV): sequencing the most valuable type-strain genomes for metagenomic binning, comparative biology and taxonomic classification.</title>
        <authorList>
            <person name="Goeker M."/>
        </authorList>
    </citation>
    <scope>NUCLEOTIDE SEQUENCE [LARGE SCALE GENOMIC DNA]</scope>
    <source>
        <strain evidence="6 7">DSM 7445</strain>
    </source>
</reference>
<dbReference type="Gene3D" id="3.90.76.10">
    <property type="entry name" value="Dipeptide-binding Protein, Domain 1"/>
    <property type="match status" value="1"/>
</dbReference>
<evidence type="ECO:0000256" key="1">
    <source>
        <dbReference type="ARBA" id="ARBA00005695"/>
    </source>
</evidence>
<comment type="caution">
    <text evidence="6">The sequence shown here is derived from an EMBL/GenBank/DDBJ whole genome shotgun (WGS) entry which is preliminary data.</text>
</comment>
<dbReference type="InterPro" id="IPR039424">
    <property type="entry name" value="SBP_5"/>
</dbReference>
<keyword evidence="7" id="KW-1185">Reference proteome</keyword>
<dbReference type="Pfam" id="PF00496">
    <property type="entry name" value="SBP_bac_5"/>
    <property type="match status" value="1"/>
</dbReference>
<name>A0A4R3HVQ3_PAULE</name>
<dbReference type="Gene3D" id="3.10.105.10">
    <property type="entry name" value="Dipeptide-binding Protein, Domain 3"/>
    <property type="match status" value="1"/>
</dbReference>
<dbReference type="SUPFAM" id="SSF53850">
    <property type="entry name" value="Periplasmic binding protein-like II"/>
    <property type="match status" value="1"/>
</dbReference>
<dbReference type="PANTHER" id="PTHR30290:SF9">
    <property type="entry name" value="OLIGOPEPTIDE-BINDING PROTEIN APPA"/>
    <property type="match status" value="1"/>
</dbReference>
<dbReference type="CDD" id="cd08498">
    <property type="entry name" value="PBP2_NikA_DppA_OppA_like_2"/>
    <property type="match status" value="1"/>
</dbReference>
<evidence type="ECO:0000313" key="6">
    <source>
        <dbReference type="EMBL" id="TCS36643.1"/>
    </source>
</evidence>
<protein>
    <submittedName>
        <fullName evidence="6">Peptide/nickel transport system substrate-binding protein</fullName>
    </submittedName>
</protein>
<feature type="domain" description="Solute-binding protein family 5" evidence="5">
    <location>
        <begin position="73"/>
        <end position="427"/>
    </location>
</feature>
<dbReference type="AlphaFoldDB" id="A0A4R3HVQ3"/>
<dbReference type="Proteomes" id="UP000295382">
    <property type="component" value="Unassembled WGS sequence"/>
</dbReference>
<evidence type="ECO:0000256" key="2">
    <source>
        <dbReference type="ARBA" id="ARBA00022448"/>
    </source>
</evidence>
<dbReference type="InterPro" id="IPR030678">
    <property type="entry name" value="Peptide/Ni-bd"/>
</dbReference>
<dbReference type="Gene3D" id="3.40.190.10">
    <property type="entry name" value="Periplasmic binding protein-like II"/>
    <property type="match status" value="1"/>
</dbReference>
<evidence type="ECO:0000259" key="5">
    <source>
        <dbReference type="Pfam" id="PF00496"/>
    </source>
</evidence>
<proteinExistence type="inferred from homology"/>
<dbReference type="EMBL" id="SLZQ01000006">
    <property type="protein sequence ID" value="TCS36643.1"/>
    <property type="molecule type" value="Genomic_DNA"/>
</dbReference>
<accession>A0A4R3HVQ3</accession>
<feature type="signal peptide" evidence="4">
    <location>
        <begin position="1"/>
        <end position="29"/>
    </location>
</feature>
<dbReference type="GO" id="GO:0043190">
    <property type="term" value="C:ATP-binding cassette (ABC) transporter complex"/>
    <property type="evidence" value="ECO:0007669"/>
    <property type="project" value="InterPro"/>
</dbReference>
<gene>
    <name evidence="6" type="ORF">EDC30_106185</name>
</gene>
<evidence type="ECO:0000313" key="7">
    <source>
        <dbReference type="Proteomes" id="UP000295382"/>
    </source>
</evidence>
<dbReference type="GO" id="GO:1904680">
    <property type="term" value="F:peptide transmembrane transporter activity"/>
    <property type="evidence" value="ECO:0007669"/>
    <property type="project" value="TreeGrafter"/>
</dbReference>
<organism evidence="6 7">
    <name type="scientific">Paucimonas lemoignei</name>
    <name type="common">Pseudomonas lemoignei</name>
    <dbReference type="NCBI Taxonomy" id="29443"/>
    <lineage>
        <taxon>Bacteria</taxon>
        <taxon>Pseudomonadati</taxon>
        <taxon>Pseudomonadota</taxon>
        <taxon>Betaproteobacteria</taxon>
        <taxon>Burkholderiales</taxon>
        <taxon>Burkholderiaceae</taxon>
        <taxon>Paucimonas</taxon>
    </lineage>
</organism>
<evidence type="ECO:0000256" key="3">
    <source>
        <dbReference type="ARBA" id="ARBA00022729"/>
    </source>
</evidence>
<dbReference type="InterPro" id="IPR000914">
    <property type="entry name" value="SBP_5_dom"/>
</dbReference>
<dbReference type="PIRSF" id="PIRSF002741">
    <property type="entry name" value="MppA"/>
    <property type="match status" value="1"/>
</dbReference>
<evidence type="ECO:0000256" key="4">
    <source>
        <dbReference type="SAM" id="SignalP"/>
    </source>
</evidence>
<feature type="chain" id="PRO_5020551807" evidence="4">
    <location>
        <begin position="30"/>
        <end position="526"/>
    </location>
</feature>
<keyword evidence="3 4" id="KW-0732">Signal</keyword>
<dbReference type="GO" id="GO:0015833">
    <property type="term" value="P:peptide transport"/>
    <property type="evidence" value="ECO:0007669"/>
    <property type="project" value="TreeGrafter"/>
</dbReference>
<comment type="similarity">
    <text evidence="1">Belongs to the bacterial solute-binding protein 5 family.</text>
</comment>
<sequence>MCRMQSRLKNIVALAGLLLSLGAGLPAHAAALRIGLAADVSTLDPHYLNIAPNIALASHMFDTLVAVNPDGQLVPGLAVSWRAVDATTWEFRLRSGVKFHDGTELTAEDVLFSLDRPATLVSSPGPFTSYTKQIVAKEAPDPHTIILKTARPYGPLPLDLSSIFIVSKKAALHAKTADFNSGKAAIGSGPFKLVQFLRGDRIELARNEFYWGEKPAWDKVSLRILTSNAPRLAALLAGDVDAIEGVPAAHIERIKADPNLHLEQKVSWRTLFWHLDQSDRPSPFITDKAGKPLPRNPLRDIRVRQAISRAIDRQALVSRTMEGLALPASNLVAPGIFGHNPDLPVEKYDPEGAKKLLTQAGYPDGFALMLHGPNNRYINDAAVVQTVAQFLNRVGIATRVQTLPLSVYFGKARNGEFSAALLGWGSLAGDFALRTVVGTSNPQTGWGSWNWGKYSNPAVDDLVRHALSSVEPAQREEFARDAAGIALGEYAVVPLHHQYATWAMRKGLKYTARTDEFTFAHLFHPQ</sequence>
<dbReference type="PANTHER" id="PTHR30290">
    <property type="entry name" value="PERIPLASMIC BINDING COMPONENT OF ABC TRANSPORTER"/>
    <property type="match status" value="1"/>
</dbReference>
<keyword evidence="2" id="KW-0813">Transport</keyword>
<dbReference type="GO" id="GO:0030288">
    <property type="term" value="C:outer membrane-bounded periplasmic space"/>
    <property type="evidence" value="ECO:0007669"/>
    <property type="project" value="UniProtKB-ARBA"/>
</dbReference>